<dbReference type="InterPro" id="IPR038404">
    <property type="entry name" value="TRAP_DctP_sf"/>
</dbReference>
<dbReference type="AlphaFoldDB" id="A0A1G8F896"/>
<organism evidence="3 4">
    <name type="scientific">Alteribacillus persepolensis</name>
    <dbReference type="NCBI Taxonomy" id="568899"/>
    <lineage>
        <taxon>Bacteria</taxon>
        <taxon>Bacillati</taxon>
        <taxon>Bacillota</taxon>
        <taxon>Bacilli</taxon>
        <taxon>Bacillales</taxon>
        <taxon>Bacillaceae</taxon>
        <taxon>Alteribacillus</taxon>
    </lineage>
</organism>
<dbReference type="GO" id="GO:0055085">
    <property type="term" value="P:transmembrane transport"/>
    <property type="evidence" value="ECO:0007669"/>
    <property type="project" value="InterPro"/>
</dbReference>
<protein>
    <submittedName>
        <fullName evidence="3">TRAP-type C4-dicarboxylate transport system, substrate-binding protein</fullName>
    </submittedName>
</protein>
<dbReference type="Proteomes" id="UP000199163">
    <property type="component" value="Unassembled WGS sequence"/>
</dbReference>
<reference evidence="3 4" key="1">
    <citation type="submission" date="2016-10" db="EMBL/GenBank/DDBJ databases">
        <authorList>
            <person name="de Groot N.N."/>
        </authorList>
    </citation>
    <scope>NUCLEOTIDE SEQUENCE [LARGE SCALE GENOMIC DNA]</scope>
    <source>
        <strain evidence="3 4">DSM 21632</strain>
    </source>
</reference>
<dbReference type="NCBIfam" id="NF037995">
    <property type="entry name" value="TRAP_S1"/>
    <property type="match status" value="1"/>
</dbReference>
<dbReference type="OrthoDB" id="1646at2"/>
<gene>
    <name evidence="3" type="ORF">SAMN05192534_11186</name>
</gene>
<dbReference type="Gene3D" id="3.40.190.170">
    <property type="entry name" value="Bacterial extracellular solute-binding protein, family 7"/>
    <property type="match status" value="1"/>
</dbReference>
<sequence length="341" mass="38385">MKKILLLTFFILILAACSENTTDTEAGQEETITLSYAFFAPESTFPAVQMKEWKERLEERTEGKVEVELFPGGTLLEANNTFEGVENGTADIGLTTTAYEPGRFPMLSMSYFSSDFTDAELASKVIADLTQEYPPETLEDFKIITTFATEPSFIQSTEPITSLDDINGKQLRVGGEMIPVLEALGASPVGMTQAEVPEALQTGVVDGTVSSREVLKDTKLAEMVGYTTDYPLGVYTFFAVMSKDKWENLPEDVQNVIDELNSEMTEFTGQYLDQHVQDAVEWSEDNHNHEIVELTDSEKEVWDKQLQEVQQNHIEELNSEGYPADEYYEKMQNLIEKYSNE</sequence>
<accession>A0A1G8F896</accession>
<dbReference type="PANTHER" id="PTHR33376:SF15">
    <property type="entry name" value="BLL6794 PROTEIN"/>
    <property type="match status" value="1"/>
</dbReference>
<keyword evidence="1 2" id="KW-0732">Signal</keyword>
<dbReference type="STRING" id="568899.SAMN05192534_11186"/>
<dbReference type="PROSITE" id="PS51257">
    <property type="entry name" value="PROKAR_LIPOPROTEIN"/>
    <property type="match status" value="1"/>
</dbReference>
<feature type="signal peptide" evidence="2">
    <location>
        <begin position="1"/>
        <end position="18"/>
    </location>
</feature>
<dbReference type="Pfam" id="PF03480">
    <property type="entry name" value="DctP"/>
    <property type="match status" value="1"/>
</dbReference>
<dbReference type="RefSeq" id="WP_091273679.1">
    <property type="nucleotide sequence ID" value="NZ_FNDK01000011.1"/>
</dbReference>
<proteinExistence type="predicted"/>
<keyword evidence="4" id="KW-1185">Reference proteome</keyword>
<dbReference type="PANTHER" id="PTHR33376">
    <property type="match status" value="1"/>
</dbReference>
<dbReference type="CDD" id="cd13665">
    <property type="entry name" value="PBP2_TRAP_Dctp3_4"/>
    <property type="match status" value="1"/>
</dbReference>
<evidence type="ECO:0000256" key="2">
    <source>
        <dbReference type="SAM" id="SignalP"/>
    </source>
</evidence>
<evidence type="ECO:0000256" key="1">
    <source>
        <dbReference type="ARBA" id="ARBA00022729"/>
    </source>
</evidence>
<feature type="chain" id="PRO_5039207853" evidence="2">
    <location>
        <begin position="19"/>
        <end position="341"/>
    </location>
</feature>
<dbReference type="InterPro" id="IPR018389">
    <property type="entry name" value="DctP_fam"/>
</dbReference>
<dbReference type="EMBL" id="FNDK01000011">
    <property type="protein sequence ID" value="SDH78373.1"/>
    <property type="molecule type" value="Genomic_DNA"/>
</dbReference>
<evidence type="ECO:0000313" key="3">
    <source>
        <dbReference type="EMBL" id="SDH78373.1"/>
    </source>
</evidence>
<evidence type="ECO:0000313" key="4">
    <source>
        <dbReference type="Proteomes" id="UP000199163"/>
    </source>
</evidence>
<dbReference type="SUPFAM" id="SSF53850">
    <property type="entry name" value="Periplasmic binding protein-like II"/>
    <property type="match status" value="1"/>
</dbReference>
<name>A0A1G8F896_9BACI</name>